<feature type="region of interest" description="Disordered" evidence="1">
    <location>
        <begin position="1"/>
        <end position="45"/>
    </location>
</feature>
<proteinExistence type="predicted"/>
<evidence type="ECO:0000313" key="3">
    <source>
        <dbReference type="Proteomes" id="UP001499863"/>
    </source>
</evidence>
<dbReference type="EMBL" id="BAAAKJ010000176">
    <property type="protein sequence ID" value="GAA1396325.1"/>
    <property type="molecule type" value="Genomic_DNA"/>
</dbReference>
<accession>A0ABP4ITF8</accession>
<feature type="region of interest" description="Disordered" evidence="1">
    <location>
        <begin position="60"/>
        <end position="89"/>
    </location>
</feature>
<keyword evidence="3" id="KW-1185">Reference proteome</keyword>
<gene>
    <name evidence="2" type="ORF">GCM10009639_32310</name>
</gene>
<name>A0ABP4ITF8_9ACTN</name>
<comment type="caution">
    <text evidence="2">The sequence shown here is derived from an EMBL/GenBank/DDBJ whole genome shotgun (WGS) entry which is preliminary data.</text>
</comment>
<reference evidence="3" key="1">
    <citation type="journal article" date="2019" name="Int. J. Syst. Evol. Microbiol.">
        <title>The Global Catalogue of Microorganisms (GCM) 10K type strain sequencing project: providing services to taxonomists for standard genome sequencing and annotation.</title>
        <authorList>
            <consortium name="The Broad Institute Genomics Platform"/>
            <consortium name="The Broad Institute Genome Sequencing Center for Infectious Disease"/>
            <person name="Wu L."/>
            <person name="Ma J."/>
        </authorList>
    </citation>
    <scope>NUCLEOTIDE SEQUENCE [LARGE SCALE GENOMIC DNA]</scope>
    <source>
        <strain evidence="3">JCM 12393</strain>
    </source>
</reference>
<sequence>MSQSKEPMPLAAIAGSSQSGVVSPWEGGRPPGSIGASRPAARPGAVRSECRRAACAGGLARPEPVVDGPVGRAGPGDSDSVGMLLLPLP</sequence>
<dbReference type="Proteomes" id="UP001499863">
    <property type="component" value="Unassembled WGS sequence"/>
</dbReference>
<evidence type="ECO:0000313" key="2">
    <source>
        <dbReference type="EMBL" id="GAA1396325.1"/>
    </source>
</evidence>
<evidence type="ECO:0000256" key="1">
    <source>
        <dbReference type="SAM" id="MobiDB-lite"/>
    </source>
</evidence>
<organism evidence="2 3">
    <name type="scientific">Kitasatospora putterlickiae</name>
    <dbReference type="NCBI Taxonomy" id="221725"/>
    <lineage>
        <taxon>Bacteria</taxon>
        <taxon>Bacillati</taxon>
        <taxon>Actinomycetota</taxon>
        <taxon>Actinomycetes</taxon>
        <taxon>Kitasatosporales</taxon>
        <taxon>Streptomycetaceae</taxon>
        <taxon>Kitasatospora</taxon>
    </lineage>
</organism>
<protein>
    <submittedName>
        <fullName evidence="2">Uncharacterized protein</fullName>
    </submittedName>
</protein>